<accession>A0A061J7S7</accession>
<comment type="caution">
    <text evidence="2">The sequence shown here is derived from an EMBL/GenBank/DDBJ whole genome shotgun (WGS) entry which is preliminary data.</text>
</comment>
<dbReference type="PANTHER" id="PTHR23084">
    <property type="entry name" value="PHOSPHATIDYLINOSITOL-4-PHOSPHATE 5-KINASE RELATED"/>
    <property type="match status" value="1"/>
</dbReference>
<dbReference type="SUPFAM" id="SSF82185">
    <property type="entry name" value="Histone H3 K4-specific methyltransferase SET7/9 N-terminal domain"/>
    <property type="match status" value="1"/>
</dbReference>
<dbReference type="InterPro" id="IPR011992">
    <property type="entry name" value="EF-hand-dom_pair"/>
</dbReference>
<keyword evidence="2" id="KW-0418">Kinase</keyword>
<keyword evidence="1" id="KW-0677">Repeat</keyword>
<dbReference type="EMBL" id="AUPL01001869">
    <property type="protein sequence ID" value="ESL10400.1"/>
    <property type="molecule type" value="Genomic_DNA"/>
</dbReference>
<dbReference type="Gene3D" id="2.20.110.10">
    <property type="entry name" value="Histone H3 K4-specific methyltransferase SET7/9 N-terminal domain"/>
    <property type="match status" value="2"/>
</dbReference>
<dbReference type="SUPFAM" id="SSF47473">
    <property type="entry name" value="EF-hand"/>
    <property type="match status" value="1"/>
</dbReference>
<dbReference type="OrthoDB" id="423343at2759"/>
<keyword evidence="2" id="KW-0808">Transferase</keyword>
<reference evidence="2 3" key="1">
    <citation type="submission" date="2013-07" db="EMBL/GenBank/DDBJ databases">
        <authorList>
            <person name="Stoco P.H."/>
            <person name="Wagner G."/>
            <person name="Gerber A."/>
            <person name="Zaha A."/>
            <person name="Thompson C."/>
            <person name="Bartholomeu D.C."/>
            <person name="Luckemeyer D.D."/>
            <person name="Bahia D."/>
            <person name="Loreto E."/>
            <person name="Prestes E.B."/>
            <person name="Lima F.M."/>
            <person name="Rodrigues-Luiz G."/>
            <person name="Vallejo G.A."/>
            <person name="Filho J.F."/>
            <person name="Monteiro K.M."/>
            <person name="Tyler K.M."/>
            <person name="de Almeida L.G."/>
            <person name="Ortiz M.F."/>
            <person name="Siervo M.A."/>
            <person name="de Moraes M.H."/>
            <person name="Cunha O.L."/>
            <person name="Mendonca-Neto R."/>
            <person name="Silva R."/>
            <person name="Teixeira S.M."/>
            <person name="Murta S.M."/>
            <person name="Sincero T.C."/>
            <person name="Mendes T.A."/>
            <person name="Urmenyi T.P."/>
            <person name="Silva V.G."/>
            <person name="da Rocha W.D."/>
            <person name="Andersson B."/>
            <person name="Romanha A.J."/>
            <person name="Steindel M."/>
            <person name="de Vasconcelos A.T."/>
            <person name="Grisard E.C."/>
        </authorList>
    </citation>
    <scope>NUCLEOTIDE SEQUENCE [LARGE SCALE GENOMIC DNA]</scope>
    <source>
        <strain evidence="2 3">SC58</strain>
    </source>
</reference>
<dbReference type="SMART" id="SM00698">
    <property type="entry name" value="MORN"/>
    <property type="match status" value="4"/>
</dbReference>
<name>A0A061J7S7_TRYRA</name>
<protein>
    <submittedName>
        <fullName evidence="2">Phosphatidylinositol-4-phosphate 5-kinase</fullName>
    </submittedName>
</protein>
<dbReference type="PANTHER" id="PTHR23084:SF263">
    <property type="entry name" value="MORN REPEAT-CONTAINING PROTEIN 1"/>
    <property type="match status" value="1"/>
</dbReference>
<proteinExistence type="predicted"/>
<organism evidence="2 3">
    <name type="scientific">Trypanosoma rangeli SC58</name>
    <dbReference type="NCBI Taxonomy" id="429131"/>
    <lineage>
        <taxon>Eukaryota</taxon>
        <taxon>Discoba</taxon>
        <taxon>Euglenozoa</taxon>
        <taxon>Kinetoplastea</taxon>
        <taxon>Metakinetoplastina</taxon>
        <taxon>Trypanosomatida</taxon>
        <taxon>Trypanosomatidae</taxon>
        <taxon>Trypanosoma</taxon>
        <taxon>Herpetosoma</taxon>
    </lineage>
</organism>
<gene>
    <name evidence="2" type="ORF">TRSC58_01869</name>
</gene>
<evidence type="ECO:0000313" key="2">
    <source>
        <dbReference type="EMBL" id="ESL10400.1"/>
    </source>
</evidence>
<dbReference type="GO" id="GO:0016301">
    <property type="term" value="F:kinase activity"/>
    <property type="evidence" value="ECO:0007669"/>
    <property type="project" value="UniProtKB-KW"/>
</dbReference>
<dbReference type="Proteomes" id="UP000031737">
    <property type="component" value="Unassembled WGS sequence"/>
</dbReference>
<dbReference type="AlphaFoldDB" id="A0A061J7S7"/>
<dbReference type="Pfam" id="PF02493">
    <property type="entry name" value="MORN"/>
    <property type="match status" value="5"/>
</dbReference>
<dbReference type="InterPro" id="IPR003409">
    <property type="entry name" value="MORN"/>
</dbReference>
<keyword evidence="3" id="KW-1185">Reference proteome</keyword>
<evidence type="ECO:0000256" key="1">
    <source>
        <dbReference type="ARBA" id="ARBA00022737"/>
    </source>
</evidence>
<dbReference type="VEuPathDB" id="TriTrypDB:TRSC58_01869"/>
<evidence type="ECO:0000313" key="3">
    <source>
        <dbReference type="Proteomes" id="UP000031737"/>
    </source>
</evidence>
<sequence length="650" mass="73405">MAFCGSVIQRVRRHLDGETLAGETTRHEQHYTFKKDKLQEGTLVWIAPAKALSHDKKKTFRLSRGEKSPLSLRESQLFSDTPYARGFSEYIYEGQLRRIREMEDRTDPRSAVRQGHGVFCYPNGAYYEGKWHCGKRQGTGCIASVKGYKYTGEWCDDVQEGNGCEVFACQAVIDAHYANGLPQGEGVVMYNPKQNAYRYEGGWQNGKRHGRGVVFYANGDTFDCSFEQGRRHGRGVTTQTVNGKEIQYETQWRDDKLVGIPRLIPKALRTKKPVSFIPFRTTGYLLPADLINWTVQQGTQDLSFEHFMQLKLGFESLDVVGRGFLSMKELRAVWPESNMDMLRKFDSDGKESVELFDIICAWYPRVLPHDITRMLQEFISPFDLFRLRGVINGVDNADGMGYFHVCGDASPATGTEGHRPALHLRQLETAGYRIGGDKFTAADYSAACQLHDPPHFVDVLAVWYPNIFRVVLEQYEMEEVANDVLDAVRVDFNRYAHLSTDSGKYLLIEDFVQAEAAYRVQLCAAYKSNERTRGAMHPTCSIVSTADGTSSSLRLNPPFVSSSGSAVETDMCPGSFKAASVWILANRIRLSVPLLLEIEKFHVRQKGRVTLDELLRFCFPNVPCLYTRQAILGSFSEAHCSCSLCNAAMR</sequence>